<sequence>MFKLINLLSKSNSSLIFSSKMRHPSVAVNVLNFRLGKNELSMPKTFANVRNRSELERNLDIQPVPITIDPFGLRAIEESRIGVIGSGWICVEWSGRE</sequence>
<keyword evidence="2" id="KW-1185">Reference proteome</keyword>
<evidence type="ECO:0000313" key="1">
    <source>
        <dbReference type="EMBL" id="GBN57038.1"/>
    </source>
</evidence>
<dbReference type="Proteomes" id="UP000499080">
    <property type="component" value="Unassembled WGS sequence"/>
</dbReference>
<gene>
    <name evidence="1" type="ORF">AVEN_7042_1</name>
</gene>
<reference evidence="1 2" key="1">
    <citation type="journal article" date="2019" name="Sci. Rep.">
        <title>Orb-weaving spider Araneus ventricosus genome elucidates the spidroin gene catalogue.</title>
        <authorList>
            <person name="Kono N."/>
            <person name="Nakamura H."/>
            <person name="Ohtoshi R."/>
            <person name="Moran D.A.P."/>
            <person name="Shinohara A."/>
            <person name="Yoshida Y."/>
            <person name="Fujiwara M."/>
            <person name="Mori M."/>
            <person name="Tomita M."/>
            <person name="Arakawa K."/>
        </authorList>
    </citation>
    <scope>NUCLEOTIDE SEQUENCE [LARGE SCALE GENOMIC DNA]</scope>
</reference>
<proteinExistence type="predicted"/>
<name>A0A4Y2PYR6_ARAVE</name>
<organism evidence="1 2">
    <name type="scientific">Araneus ventricosus</name>
    <name type="common">Orbweaver spider</name>
    <name type="synonym">Epeira ventricosa</name>
    <dbReference type="NCBI Taxonomy" id="182803"/>
    <lineage>
        <taxon>Eukaryota</taxon>
        <taxon>Metazoa</taxon>
        <taxon>Ecdysozoa</taxon>
        <taxon>Arthropoda</taxon>
        <taxon>Chelicerata</taxon>
        <taxon>Arachnida</taxon>
        <taxon>Araneae</taxon>
        <taxon>Araneomorphae</taxon>
        <taxon>Entelegynae</taxon>
        <taxon>Araneoidea</taxon>
        <taxon>Araneidae</taxon>
        <taxon>Araneus</taxon>
    </lineage>
</organism>
<dbReference type="AlphaFoldDB" id="A0A4Y2PYR6"/>
<protein>
    <submittedName>
        <fullName evidence="1">Uncharacterized protein</fullName>
    </submittedName>
</protein>
<comment type="caution">
    <text evidence="1">The sequence shown here is derived from an EMBL/GenBank/DDBJ whole genome shotgun (WGS) entry which is preliminary data.</text>
</comment>
<accession>A0A4Y2PYR6</accession>
<evidence type="ECO:0000313" key="2">
    <source>
        <dbReference type="Proteomes" id="UP000499080"/>
    </source>
</evidence>
<dbReference type="EMBL" id="BGPR01012654">
    <property type="protein sequence ID" value="GBN57038.1"/>
    <property type="molecule type" value="Genomic_DNA"/>
</dbReference>